<organism evidence="2 3">
    <name type="scientific">Paenibacillus sophorae</name>
    <dbReference type="NCBI Taxonomy" id="1333845"/>
    <lineage>
        <taxon>Bacteria</taxon>
        <taxon>Bacillati</taxon>
        <taxon>Bacillota</taxon>
        <taxon>Bacilli</taxon>
        <taxon>Bacillales</taxon>
        <taxon>Paenibacillaceae</taxon>
        <taxon>Paenibacillus</taxon>
    </lineage>
</organism>
<gene>
    <name evidence="1" type="ORF">KP014_09480</name>
    <name evidence="2" type="ORF">SAMN04487895_104262</name>
</gene>
<dbReference type="Proteomes" id="UP000198809">
    <property type="component" value="Unassembled WGS sequence"/>
</dbReference>
<dbReference type="Proteomes" id="UP000683429">
    <property type="component" value="Chromosome"/>
</dbReference>
<accession>A0A1H8LAW5</accession>
<keyword evidence="4" id="KW-1185">Reference proteome</keyword>
<protein>
    <submittedName>
        <fullName evidence="2">Uncharacterized protein</fullName>
    </submittedName>
</protein>
<dbReference type="STRING" id="1333845.SAMN04487895_104262"/>
<evidence type="ECO:0000313" key="2">
    <source>
        <dbReference type="EMBL" id="SEO02312.1"/>
    </source>
</evidence>
<evidence type="ECO:0000313" key="4">
    <source>
        <dbReference type="Proteomes" id="UP000683429"/>
    </source>
</evidence>
<evidence type="ECO:0000313" key="3">
    <source>
        <dbReference type="Proteomes" id="UP000198809"/>
    </source>
</evidence>
<dbReference type="AlphaFoldDB" id="A0A1H8LAW5"/>
<sequence length="96" mass="10427">MSKVVQMPLDKTDRRTKEILEALERQWDKAHADGAEGVDHFFTTAAFTIGTFLPYSVSPEGIGPSLAQLVEALTAGVHAGLEMNGVKSTLITIKRD</sequence>
<dbReference type="EMBL" id="CP076607">
    <property type="protein sequence ID" value="QWU17354.1"/>
    <property type="molecule type" value="Genomic_DNA"/>
</dbReference>
<dbReference type="RefSeq" id="WP_036595696.1">
    <property type="nucleotide sequence ID" value="NZ_CP076607.1"/>
</dbReference>
<proteinExistence type="predicted"/>
<reference evidence="1 4" key="2">
    <citation type="submission" date="2021-06" db="EMBL/GenBank/DDBJ databases">
        <title>Whole genome sequence of Paenibacillus sophorae DSM23020 for comparative genomics.</title>
        <authorList>
            <person name="Kim M.-J."/>
            <person name="Lee G."/>
            <person name="Shin J.-H."/>
        </authorList>
    </citation>
    <scope>NUCLEOTIDE SEQUENCE [LARGE SCALE GENOMIC DNA]</scope>
    <source>
        <strain evidence="1 4">DSM 23020</strain>
    </source>
</reference>
<reference evidence="2 3" key="1">
    <citation type="submission" date="2016-10" db="EMBL/GenBank/DDBJ databases">
        <authorList>
            <person name="de Groot N.N."/>
        </authorList>
    </citation>
    <scope>NUCLEOTIDE SEQUENCE [LARGE SCALE GENOMIC DNA]</scope>
    <source>
        <strain evidence="2 3">CGMCC 1.10238</strain>
    </source>
</reference>
<dbReference type="EMBL" id="FODH01000004">
    <property type="protein sequence ID" value="SEO02312.1"/>
    <property type="molecule type" value="Genomic_DNA"/>
</dbReference>
<name>A0A1H8LAW5_9BACL</name>
<evidence type="ECO:0000313" key="1">
    <source>
        <dbReference type="EMBL" id="QWU17354.1"/>
    </source>
</evidence>